<accession>A0A8B2NK86</accession>
<organism evidence="5 6">
    <name type="scientific">Acuticoccus sediminis</name>
    <dbReference type="NCBI Taxonomy" id="2184697"/>
    <lineage>
        <taxon>Bacteria</taxon>
        <taxon>Pseudomonadati</taxon>
        <taxon>Pseudomonadota</taxon>
        <taxon>Alphaproteobacteria</taxon>
        <taxon>Hyphomicrobiales</taxon>
        <taxon>Amorphaceae</taxon>
        <taxon>Acuticoccus</taxon>
    </lineage>
</organism>
<evidence type="ECO:0000256" key="3">
    <source>
        <dbReference type="ARBA" id="ARBA00023194"/>
    </source>
</evidence>
<dbReference type="SUPFAM" id="SSF51197">
    <property type="entry name" value="Clavaminate synthase-like"/>
    <property type="match status" value="1"/>
</dbReference>
<feature type="domain" description="TauD/TfdA-like" evidence="4">
    <location>
        <begin position="189"/>
        <end position="224"/>
    </location>
</feature>
<keyword evidence="3" id="KW-0045">Antibiotic biosynthesis</keyword>
<evidence type="ECO:0000313" key="6">
    <source>
        <dbReference type="Proteomes" id="UP000249590"/>
    </source>
</evidence>
<comment type="cofactor">
    <cofactor evidence="1">
        <name>Fe(2+)</name>
        <dbReference type="ChEBI" id="CHEBI:29033"/>
    </cofactor>
</comment>
<protein>
    <recommendedName>
        <fullName evidence="4">TauD/TfdA-like domain-containing protein</fullName>
    </recommendedName>
</protein>
<proteinExistence type="predicted"/>
<dbReference type="RefSeq" id="WP_111352468.1">
    <property type="nucleotide sequence ID" value="NZ_QHHQ01000013.1"/>
</dbReference>
<dbReference type="InterPro" id="IPR042098">
    <property type="entry name" value="TauD-like_sf"/>
</dbReference>
<dbReference type="GO" id="GO:0016706">
    <property type="term" value="F:2-oxoglutarate-dependent dioxygenase activity"/>
    <property type="evidence" value="ECO:0007669"/>
    <property type="project" value="UniProtKB-ARBA"/>
</dbReference>
<keyword evidence="6" id="KW-1185">Reference proteome</keyword>
<evidence type="ECO:0000313" key="5">
    <source>
        <dbReference type="EMBL" id="RAH96336.1"/>
    </source>
</evidence>
<dbReference type="InterPro" id="IPR050411">
    <property type="entry name" value="AlphaKG_dependent_hydroxylases"/>
</dbReference>
<dbReference type="AlphaFoldDB" id="A0A8B2NK86"/>
<gene>
    <name evidence="5" type="ORF">DLJ53_32280</name>
</gene>
<dbReference type="Proteomes" id="UP000249590">
    <property type="component" value="Unassembled WGS sequence"/>
</dbReference>
<reference evidence="5 6" key="1">
    <citation type="submission" date="2018-05" db="EMBL/GenBank/DDBJ databases">
        <title>Acuticoccus sediminis sp. nov., isolated from deep-sea sediment of Indian Ocean.</title>
        <authorList>
            <person name="Liu X."/>
            <person name="Lai Q."/>
            <person name="Du Y."/>
            <person name="Sun F."/>
            <person name="Zhang X."/>
            <person name="Wang S."/>
            <person name="Shao Z."/>
        </authorList>
    </citation>
    <scope>NUCLEOTIDE SEQUENCE [LARGE SCALE GENOMIC DNA]</scope>
    <source>
        <strain evidence="5 6">PTG4-2</strain>
    </source>
</reference>
<dbReference type="Pfam" id="PF02668">
    <property type="entry name" value="TauD"/>
    <property type="match status" value="1"/>
</dbReference>
<dbReference type="OrthoDB" id="979809at2"/>
<dbReference type="Gene3D" id="3.60.130.10">
    <property type="entry name" value="Clavaminate synthase-like"/>
    <property type="match status" value="1"/>
</dbReference>
<evidence type="ECO:0000256" key="1">
    <source>
        <dbReference type="ARBA" id="ARBA00001954"/>
    </source>
</evidence>
<dbReference type="InterPro" id="IPR003819">
    <property type="entry name" value="TauD/TfdA-like"/>
</dbReference>
<dbReference type="EMBL" id="QHHQ01000013">
    <property type="protein sequence ID" value="RAH96336.1"/>
    <property type="molecule type" value="Genomic_DNA"/>
</dbReference>
<keyword evidence="2" id="KW-0560">Oxidoreductase</keyword>
<dbReference type="PANTHER" id="PTHR10696:SF56">
    <property type="entry name" value="TAUD_TFDA-LIKE DOMAIN-CONTAINING PROTEIN"/>
    <property type="match status" value="1"/>
</dbReference>
<sequence length="228" mass="24838">MAARDIAVSDTRHPFGTLAERGWSLHCTEGADADATMSELGKLGDRLGTRVAGRAGSIGEVIEPHGADDAHPRSLSARYGLDALPFHTELSHRTRPCRYLLLGCIDPGSPEAATMLLDWQTLSLSSEELDLLEGTPVLVRSGRRSFYSTILAPGGAFLRYDPGCLEPVDQRGRIALELIENRIAGASSEAHHWREGDILIIDNWRVLHGRSPSDRGSGRRLARILIDA</sequence>
<evidence type="ECO:0000256" key="2">
    <source>
        <dbReference type="ARBA" id="ARBA00023002"/>
    </source>
</evidence>
<comment type="caution">
    <text evidence="5">The sequence shown here is derived from an EMBL/GenBank/DDBJ whole genome shotgun (WGS) entry which is preliminary data.</text>
</comment>
<evidence type="ECO:0000259" key="4">
    <source>
        <dbReference type="Pfam" id="PF02668"/>
    </source>
</evidence>
<name>A0A8B2NK86_9HYPH</name>
<dbReference type="GO" id="GO:0017000">
    <property type="term" value="P:antibiotic biosynthetic process"/>
    <property type="evidence" value="ECO:0007669"/>
    <property type="project" value="UniProtKB-KW"/>
</dbReference>
<dbReference type="PANTHER" id="PTHR10696">
    <property type="entry name" value="GAMMA-BUTYROBETAINE HYDROXYLASE-RELATED"/>
    <property type="match status" value="1"/>
</dbReference>